<keyword evidence="2" id="KW-1185">Reference proteome</keyword>
<evidence type="ECO:0000313" key="2">
    <source>
        <dbReference type="Proteomes" id="UP000029981"/>
    </source>
</evidence>
<reference evidence="1 2" key="2">
    <citation type="journal article" date="2009" name="PLoS ONE">
        <title>An integrated genetic and cytogenetic map of the cucumber genome.</title>
        <authorList>
            <person name="Ren Y."/>
            <person name="Zhang Z."/>
            <person name="Liu J."/>
            <person name="Staub J.E."/>
            <person name="Han Y."/>
            <person name="Cheng Z."/>
            <person name="Li X."/>
            <person name="Lu J."/>
            <person name="Miao H."/>
            <person name="Kang H."/>
            <person name="Xie B."/>
            <person name="Gu X."/>
            <person name="Wang X."/>
            <person name="Du Y."/>
            <person name="Jin W."/>
            <person name="Huang S."/>
        </authorList>
    </citation>
    <scope>NUCLEOTIDE SEQUENCE [LARGE SCALE GENOMIC DNA]</scope>
    <source>
        <strain evidence="2">cv. 9930</strain>
    </source>
</reference>
<dbReference type="EMBL" id="CM002928">
    <property type="protein sequence ID" value="KGN44542.1"/>
    <property type="molecule type" value="Genomic_DNA"/>
</dbReference>
<evidence type="ECO:0000313" key="1">
    <source>
        <dbReference type="EMBL" id="KGN44542.1"/>
    </source>
</evidence>
<organism evidence="1 2">
    <name type="scientific">Cucumis sativus</name>
    <name type="common">Cucumber</name>
    <dbReference type="NCBI Taxonomy" id="3659"/>
    <lineage>
        <taxon>Eukaryota</taxon>
        <taxon>Viridiplantae</taxon>
        <taxon>Streptophyta</taxon>
        <taxon>Embryophyta</taxon>
        <taxon>Tracheophyta</taxon>
        <taxon>Spermatophyta</taxon>
        <taxon>Magnoliopsida</taxon>
        <taxon>eudicotyledons</taxon>
        <taxon>Gunneridae</taxon>
        <taxon>Pentapetalae</taxon>
        <taxon>rosids</taxon>
        <taxon>fabids</taxon>
        <taxon>Cucurbitales</taxon>
        <taxon>Cucurbitaceae</taxon>
        <taxon>Benincaseae</taxon>
        <taxon>Cucumis</taxon>
    </lineage>
</organism>
<sequence>MQAKSFENAVIIMRLQGCAQCGGTLNSLKELSVVVCVMESVGVSFTIARYG</sequence>
<protein>
    <submittedName>
        <fullName evidence="1">Uncharacterized protein</fullName>
    </submittedName>
</protein>
<reference evidence="1 2" key="3">
    <citation type="journal article" date="2010" name="BMC Genomics">
        <title>Transcriptome sequencing and comparative analysis of cucumber flowers with different sex types.</title>
        <authorList>
            <person name="Guo S."/>
            <person name="Zheng Y."/>
            <person name="Joung J.G."/>
            <person name="Liu S."/>
            <person name="Zhang Z."/>
            <person name="Crasta O.R."/>
            <person name="Sobral B.W."/>
            <person name="Xu Y."/>
            <person name="Huang S."/>
            <person name="Fei Z."/>
        </authorList>
    </citation>
    <scope>NUCLEOTIDE SEQUENCE [LARGE SCALE GENOMIC DNA]</scope>
    <source>
        <strain evidence="2">cv. 9930</strain>
    </source>
</reference>
<gene>
    <name evidence="1" type="ORF">Csa_7G328300</name>
</gene>
<dbReference type="Gramene" id="KGN44542">
    <property type="protein sequence ID" value="KGN44542"/>
    <property type="gene ID" value="Csa_7G328300"/>
</dbReference>
<reference evidence="1 2" key="1">
    <citation type="journal article" date="2009" name="Nat. Genet.">
        <title>The genome of the cucumber, Cucumis sativus L.</title>
        <authorList>
            <person name="Huang S."/>
            <person name="Li R."/>
            <person name="Zhang Z."/>
            <person name="Li L."/>
            <person name="Gu X."/>
            <person name="Fan W."/>
            <person name="Lucas W.J."/>
            <person name="Wang X."/>
            <person name="Xie B."/>
            <person name="Ni P."/>
            <person name="Ren Y."/>
            <person name="Zhu H."/>
            <person name="Li J."/>
            <person name="Lin K."/>
            <person name="Jin W."/>
            <person name="Fei Z."/>
            <person name="Li G."/>
            <person name="Staub J."/>
            <person name="Kilian A."/>
            <person name="van der Vossen E.A."/>
            <person name="Wu Y."/>
            <person name="Guo J."/>
            <person name="He J."/>
            <person name="Jia Z."/>
            <person name="Ren Y."/>
            <person name="Tian G."/>
            <person name="Lu Y."/>
            <person name="Ruan J."/>
            <person name="Qian W."/>
            <person name="Wang M."/>
            <person name="Huang Q."/>
            <person name="Li B."/>
            <person name="Xuan Z."/>
            <person name="Cao J."/>
            <person name="Asan"/>
            <person name="Wu Z."/>
            <person name="Zhang J."/>
            <person name="Cai Q."/>
            <person name="Bai Y."/>
            <person name="Zhao B."/>
            <person name="Han Y."/>
            <person name="Li Y."/>
            <person name="Li X."/>
            <person name="Wang S."/>
            <person name="Shi Q."/>
            <person name="Liu S."/>
            <person name="Cho W.K."/>
            <person name="Kim J.Y."/>
            <person name="Xu Y."/>
            <person name="Heller-Uszynska K."/>
            <person name="Miao H."/>
            <person name="Cheng Z."/>
            <person name="Zhang S."/>
            <person name="Wu J."/>
            <person name="Yang Y."/>
            <person name="Kang H."/>
            <person name="Li M."/>
            <person name="Liang H."/>
            <person name="Ren X."/>
            <person name="Shi Z."/>
            <person name="Wen M."/>
            <person name="Jian M."/>
            <person name="Yang H."/>
            <person name="Zhang G."/>
            <person name="Yang Z."/>
            <person name="Chen R."/>
            <person name="Liu S."/>
            <person name="Li J."/>
            <person name="Ma L."/>
            <person name="Liu H."/>
            <person name="Zhou Y."/>
            <person name="Zhao J."/>
            <person name="Fang X."/>
            <person name="Li G."/>
            <person name="Fang L."/>
            <person name="Li Y."/>
            <person name="Liu D."/>
            <person name="Zheng H."/>
            <person name="Zhang Y."/>
            <person name="Qin N."/>
            <person name="Li Z."/>
            <person name="Yang G."/>
            <person name="Yang S."/>
            <person name="Bolund L."/>
            <person name="Kristiansen K."/>
            <person name="Zheng H."/>
            <person name="Li S."/>
            <person name="Zhang X."/>
            <person name="Yang H."/>
            <person name="Wang J."/>
            <person name="Sun R."/>
            <person name="Zhang B."/>
            <person name="Jiang S."/>
            <person name="Wang J."/>
            <person name="Du Y."/>
            <person name="Li S."/>
        </authorList>
    </citation>
    <scope>NUCLEOTIDE SEQUENCE [LARGE SCALE GENOMIC DNA]</scope>
    <source>
        <strain evidence="2">cv. 9930</strain>
    </source>
</reference>
<dbReference type="Proteomes" id="UP000029981">
    <property type="component" value="Chromosome 7"/>
</dbReference>
<name>A0A0A0K884_CUCSA</name>
<dbReference type="AlphaFoldDB" id="A0A0A0K884"/>
<reference evidence="1 2" key="4">
    <citation type="journal article" date="2011" name="BMC Genomics">
        <title>RNA-Seq improves annotation of protein-coding genes in the cucumber genome.</title>
        <authorList>
            <person name="Li Z."/>
            <person name="Zhang Z."/>
            <person name="Yan P."/>
            <person name="Huang S."/>
            <person name="Fei Z."/>
            <person name="Lin K."/>
        </authorList>
    </citation>
    <scope>NUCLEOTIDE SEQUENCE [LARGE SCALE GENOMIC DNA]</scope>
    <source>
        <strain evidence="2">cv. 9930</strain>
    </source>
</reference>
<accession>A0A0A0K884</accession>
<proteinExistence type="predicted"/>